<evidence type="ECO:0000256" key="6">
    <source>
        <dbReference type="ARBA" id="ARBA00022741"/>
    </source>
</evidence>
<dbReference type="InterPro" id="IPR020562">
    <property type="entry name" value="PRibGlycinamide_synth_N"/>
</dbReference>
<keyword evidence="6 13" id="KW-0547">Nucleotide-binding</keyword>
<dbReference type="Pfam" id="PF02844">
    <property type="entry name" value="GARS_N"/>
    <property type="match status" value="1"/>
</dbReference>
<dbReference type="SUPFAM" id="SSF52440">
    <property type="entry name" value="PreATP-grasp domain"/>
    <property type="match status" value="1"/>
</dbReference>
<dbReference type="InterPro" id="IPR013815">
    <property type="entry name" value="ATP_grasp_subdomain_1"/>
</dbReference>
<comment type="cofactor">
    <cofactor evidence="1">
        <name>Mn(2+)</name>
        <dbReference type="ChEBI" id="CHEBI:29035"/>
    </cofactor>
</comment>
<comment type="cofactor">
    <cofactor evidence="2">
        <name>Mg(2+)</name>
        <dbReference type="ChEBI" id="CHEBI:18420"/>
    </cofactor>
</comment>
<evidence type="ECO:0000256" key="11">
    <source>
        <dbReference type="ARBA" id="ARBA00042864"/>
    </source>
</evidence>
<dbReference type="Pfam" id="PF02843">
    <property type="entry name" value="GARS_C"/>
    <property type="match status" value="1"/>
</dbReference>
<keyword evidence="5 12" id="KW-0436">Ligase</keyword>
<dbReference type="Gene3D" id="3.90.600.10">
    <property type="entry name" value="Phosphoribosylglycinamide synthetase, C-terminal domain"/>
    <property type="match status" value="1"/>
</dbReference>
<organism evidence="15 16">
    <name type="scientific">Kosakonia calanthes</name>
    <dbReference type="NCBI Taxonomy" id="3139408"/>
    <lineage>
        <taxon>Bacteria</taxon>
        <taxon>Pseudomonadati</taxon>
        <taxon>Pseudomonadota</taxon>
        <taxon>Gammaproteobacteria</taxon>
        <taxon>Enterobacterales</taxon>
        <taxon>Enterobacteriaceae</taxon>
        <taxon>Kosakonia</taxon>
    </lineage>
</organism>
<dbReference type="GO" id="GO:0004637">
    <property type="term" value="F:phosphoribosylamine-glycine ligase activity"/>
    <property type="evidence" value="ECO:0007669"/>
    <property type="project" value="UniProtKB-EC"/>
</dbReference>
<evidence type="ECO:0000256" key="4">
    <source>
        <dbReference type="ARBA" id="ARBA00013255"/>
    </source>
</evidence>
<evidence type="ECO:0000256" key="1">
    <source>
        <dbReference type="ARBA" id="ARBA00001936"/>
    </source>
</evidence>
<evidence type="ECO:0000256" key="2">
    <source>
        <dbReference type="ARBA" id="ARBA00001946"/>
    </source>
</evidence>
<dbReference type="PANTHER" id="PTHR43472:SF1">
    <property type="entry name" value="PHOSPHORIBOSYLAMINE--GLYCINE LIGASE, CHLOROPLASTIC"/>
    <property type="match status" value="1"/>
</dbReference>
<evidence type="ECO:0000256" key="9">
    <source>
        <dbReference type="ARBA" id="ARBA00038345"/>
    </source>
</evidence>
<evidence type="ECO:0000259" key="14">
    <source>
        <dbReference type="PROSITE" id="PS50975"/>
    </source>
</evidence>
<dbReference type="Gene3D" id="3.30.1490.20">
    <property type="entry name" value="ATP-grasp fold, A domain"/>
    <property type="match status" value="1"/>
</dbReference>
<dbReference type="InterPro" id="IPR020561">
    <property type="entry name" value="PRibGlycinamid_synth_ATP-grasp"/>
</dbReference>
<accession>A0ABZ3B984</accession>
<dbReference type="InterPro" id="IPR020560">
    <property type="entry name" value="PRibGlycinamide_synth_C-dom"/>
</dbReference>
<evidence type="ECO:0000256" key="10">
    <source>
        <dbReference type="ARBA" id="ARBA00042242"/>
    </source>
</evidence>
<dbReference type="Pfam" id="PF01071">
    <property type="entry name" value="GARS_A"/>
    <property type="match status" value="1"/>
</dbReference>
<dbReference type="InterPro" id="IPR000115">
    <property type="entry name" value="PRibGlycinamide_synth"/>
</dbReference>
<protein>
    <recommendedName>
        <fullName evidence="4 12">Phosphoribosylamine--glycine ligase</fullName>
        <ecNumber evidence="4 12">6.3.4.13</ecNumber>
    </recommendedName>
    <alternativeName>
        <fullName evidence="12">GARS</fullName>
    </alternativeName>
    <alternativeName>
        <fullName evidence="10 12">Glycinamide ribonucleotide synthetase</fullName>
    </alternativeName>
    <alternativeName>
        <fullName evidence="11 12">Phosphoribosylglycinamide synthetase</fullName>
    </alternativeName>
</protein>
<evidence type="ECO:0000256" key="5">
    <source>
        <dbReference type="ARBA" id="ARBA00022598"/>
    </source>
</evidence>
<dbReference type="PROSITE" id="PS50975">
    <property type="entry name" value="ATP_GRASP"/>
    <property type="match status" value="1"/>
</dbReference>
<evidence type="ECO:0000256" key="8">
    <source>
        <dbReference type="ARBA" id="ARBA00022840"/>
    </source>
</evidence>
<dbReference type="HAMAP" id="MF_00138">
    <property type="entry name" value="GARS"/>
    <property type="match status" value="1"/>
</dbReference>
<keyword evidence="8 13" id="KW-0067">ATP-binding</keyword>
<dbReference type="EMBL" id="CP151800">
    <property type="protein sequence ID" value="WZV98058.1"/>
    <property type="molecule type" value="Genomic_DNA"/>
</dbReference>
<dbReference type="NCBIfam" id="TIGR00877">
    <property type="entry name" value="purD"/>
    <property type="match status" value="1"/>
</dbReference>
<dbReference type="Proteomes" id="UP001466893">
    <property type="component" value="Chromosome"/>
</dbReference>
<dbReference type="PANTHER" id="PTHR43472">
    <property type="entry name" value="PHOSPHORIBOSYLAMINE--GLYCINE LIGASE"/>
    <property type="match status" value="1"/>
</dbReference>
<dbReference type="EC" id="6.3.4.13" evidence="4 12"/>
<evidence type="ECO:0000256" key="13">
    <source>
        <dbReference type="PROSITE-ProRule" id="PRU00409"/>
    </source>
</evidence>
<dbReference type="SUPFAM" id="SSF56059">
    <property type="entry name" value="Glutathione synthetase ATP-binding domain-like"/>
    <property type="match status" value="1"/>
</dbReference>
<dbReference type="PROSITE" id="PS00184">
    <property type="entry name" value="GARS"/>
    <property type="match status" value="1"/>
</dbReference>
<keyword evidence="16" id="KW-1185">Reference proteome</keyword>
<evidence type="ECO:0000256" key="12">
    <source>
        <dbReference type="HAMAP-Rule" id="MF_00138"/>
    </source>
</evidence>
<dbReference type="Gene3D" id="3.30.470.20">
    <property type="entry name" value="ATP-grasp fold, B domain"/>
    <property type="match status" value="1"/>
</dbReference>
<proteinExistence type="inferred from homology"/>
<sequence>MKVLVIGNGGREHALAWKAAQSPLVDTVFVAPGNAGTALEPTLQNVAIGVTDIPALLSFAQNEKIDLTIVGPEAPLVIGVVDAFRTAGLKIFGPTQGAAQLEGSKAFTKDFLARHNIPTAEYQNFTEIEPALAYLREKGAPIVIKADGLAAGKGVIVAMTLAEAEAAVHDMLAGNAFGDAGHRIVIEEFLDGEEASFIVMVDGEHVLPMATSQDHKRVGDGDTGPNTGGMGAYSPAPVVTDEVHQHAMDRVIWPTVRGMAAEGNTYTGFLYAGLMIDKQGNPKVIEFNCRFGDPETQPIMLRMQSDLVELCLAACEGKLDEKVSKWDERASLGVVMAAGGYPGNYRNGDVIHGLPLEEVADGKVFHAGTKLAADDQVLTNGGRVLCVTALGNSVAEAQQRAYALMTDIHWDGSFSRRDIGYRAIAREQDK</sequence>
<feature type="domain" description="ATP-grasp" evidence="14">
    <location>
        <begin position="109"/>
        <end position="316"/>
    </location>
</feature>
<comment type="catalytic activity">
    <reaction evidence="12">
        <text>5-phospho-beta-D-ribosylamine + glycine + ATP = N(1)-(5-phospho-beta-D-ribosyl)glycinamide + ADP + phosphate + H(+)</text>
        <dbReference type="Rhea" id="RHEA:17453"/>
        <dbReference type="ChEBI" id="CHEBI:15378"/>
        <dbReference type="ChEBI" id="CHEBI:30616"/>
        <dbReference type="ChEBI" id="CHEBI:43474"/>
        <dbReference type="ChEBI" id="CHEBI:57305"/>
        <dbReference type="ChEBI" id="CHEBI:58681"/>
        <dbReference type="ChEBI" id="CHEBI:143788"/>
        <dbReference type="ChEBI" id="CHEBI:456216"/>
        <dbReference type="EC" id="6.3.4.13"/>
    </reaction>
</comment>
<keyword evidence="7 12" id="KW-0658">Purine biosynthesis</keyword>
<dbReference type="SMART" id="SM01209">
    <property type="entry name" value="GARS_A"/>
    <property type="match status" value="1"/>
</dbReference>
<reference evidence="15 16" key="1">
    <citation type="submission" date="2024-04" db="EMBL/GenBank/DDBJ databases">
        <title>Kosakonia calanthae sp. nov., a halophilic bacterium isolated from leaves of Calanthe tiplacata.</title>
        <authorList>
            <person name="Wu P."/>
        </authorList>
    </citation>
    <scope>NUCLEOTIDE SEQUENCE [LARGE SCALE GENOMIC DNA]</scope>
    <source>
        <strain evidence="15 16">BYX6</strain>
    </source>
</reference>
<dbReference type="SUPFAM" id="SSF51246">
    <property type="entry name" value="Rudiment single hybrid motif"/>
    <property type="match status" value="1"/>
</dbReference>
<gene>
    <name evidence="12 15" type="primary">purD</name>
    <name evidence="15" type="ORF">AAEY27_20865</name>
</gene>
<dbReference type="InterPro" id="IPR037123">
    <property type="entry name" value="PRibGlycinamide_synth_C_sf"/>
</dbReference>
<evidence type="ECO:0000256" key="3">
    <source>
        <dbReference type="ARBA" id="ARBA00005174"/>
    </source>
</evidence>
<comment type="pathway">
    <text evidence="3 12">Purine metabolism; IMP biosynthesis via de novo pathway; N(1)-(5-phospho-D-ribosyl)glycinamide from 5-phospho-alpha-D-ribose 1-diphosphate: step 2/2.</text>
</comment>
<dbReference type="InterPro" id="IPR016185">
    <property type="entry name" value="PreATP-grasp_dom_sf"/>
</dbReference>
<evidence type="ECO:0000313" key="16">
    <source>
        <dbReference type="Proteomes" id="UP001466893"/>
    </source>
</evidence>
<name>A0ABZ3B984_9ENTR</name>
<evidence type="ECO:0000256" key="7">
    <source>
        <dbReference type="ARBA" id="ARBA00022755"/>
    </source>
</evidence>
<dbReference type="SMART" id="SM01210">
    <property type="entry name" value="GARS_C"/>
    <property type="match status" value="1"/>
</dbReference>
<dbReference type="Gene3D" id="3.40.50.20">
    <property type="match status" value="1"/>
</dbReference>
<dbReference type="InterPro" id="IPR011761">
    <property type="entry name" value="ATP-grasp"/>
</dbReference>
<dbReference type="InterPro" id="IPR020559">
    <property type="entry name" value="PRibGlycinamide_synth_CS"/>
</dbReference>
<dbReference type="InterPro" id="IPR011054">
    <property type="entry name" value="Rudment_hybrid_motif"/>
</dbReference>
<dbReference type="RefSeq" id="WP_342322688.1">
    <property type="nucleotide sequence ID" value="NZ_CP151800.1"/>
</dbReference>
<comment type="similarity">
    <text evidence="9 12">Belongs to the GARS family.</text>
</comment>
<evidence type="ECO:0000313" key="15">
    <source>
        <dbReference type="EMBL" id="WZV98058.1"/>
    </source>
</evidence>